<evidence type="ECO:0008006" key="4">
    <source>
        <dbReference type="Google" id="ProtNLM"/>
    </source>
</evidence>
<evidence type="ECO:0000256" key="2">
    <source>
        <dbReference type="SAM" id="MobiDB-lite"/>
    </source>
</evidence>
<keyword evidence="1" id="KW-0175">Coiled coil</keyword>
<feature type="region of interest" description="Disordered" evidence="2">
    <location>
        <begin position="181"/>
        <end position="235"/>
    </location>
</feature>
<gene>
    <name evidence="3" type="ORF">Tci_049949</name>
</gene>
<sequence>MIAILEKYEHNQDFHQIVDFVEASHIRYALTFNPTVYISYIRQFWFTAKIETTKEGTKILVTVDGAVFPSVEVSHPHHHAALESKNPSFQGRIVPLFDFMLVPKGEGSGTPTESHHTPSPKAQQTSPTTHSSSSLPPVTTATIPPVIPTESLPTVIPSDNPPLRQYTRRTRIAQSLVLPPVADEPASPLGDDSQGEACPTDSGFEAAQDRTKIAKTSTLPSDSTPRVTSLAADKGSMQHKLDELTALCTSLQRQQSKMVAKFEAQELKINSLKARIKVLEDKYRGVAEQSGDDTPIKGRRLDEGEEAAKRVSDDTEEIATVLTSMDAKNILTSGGVQVVPTAAKVATTTVSIPTGSGVVSTASPIIPTVAPIFTTAIEEDQRMSEQIARDAEVTRIHAEEELQMMINRLDMSNETVAKYLQEYEQIPEDLSIGERIELISDLVKYQENYAQVLKYQTLQRKRRSKKQKKDYYMNQIEDFIPIGLKEKTKRFKRKGLRLEQESAKKLKTSEEVPEEVKSSEEVPEEKVKEMILVKESLSTRPAASDKEMELWVELKRLYEPYVKDQLWTHIQNLMHASVEWKLYDTCGVHHVTSKDKEIFMLVEKDYPFRKGLAIVMICYKLQGRIVGNKKHKVFALPVMEFPMSEEVPTASEENSHCQKKRDATAEKIALLLKSSSKC</sequence>
<feature type="compositionally biased region" description="Polar residues" evidence="2">
    <location>
        <begin position="214"/>
        <end position="227"/>
    </location>
</feature>
<comment type="caution">
    <text evidence="3">The sequence shown here is derived from an EMBL/GenBank/DDBJ whole genome shotgun (WGS) entry which is preliminary data.</text>
</comment>
<proteinExistence type="predicted"/>
<organism evidence="3">
    <name type="scientific">Tanacetum cinerariifolium</name>
    <name type="common">Dalmatian daisy</name>
    <name type="synonym">Chrysanthemum cinerariifolium</name>
    <dbReference type="NCBI Taxonomy" id="118510"/>
    <lineage>
        <taxon>Eukaryota</taxon>
        <taxon>Viridiplantae</taxon>
        <taxon>Streptophyta</taxon>
        <taxon>Embryophyta</taxon>
        <taxon>Tracheophyta</taxon>
        <taxon>Spermatophyta</taxon>
        <taxon>Magnoliopsida</taxon>
        <taxon>eudicotyledons</taxon>
        <taxon>Gunneridae</taxon>
        <taxon>Pentapetalae</taxon>
        <taxon>asterids</taxon>
        <taxon>campanulids</taxon>
        <taxon>Asterales</taxon>
        <taxon>Asteraceae</taxon>
        <taxon>Asteroideae</taxon>
        <taxon>Anthemideae</taxon>
        <taxon>Anthemidinae</taxon>
        <taxon>Tanacetum</taxon>
    </lineage>
</organism>
<feature type="region of interest" description="Disordered" evidence="2">
    <location>
        <begin position="105"/>
        <end position="140"/>
    </location>
</feature>
<protein>
    <recommendedName>
        <fullName evidence="4">Xylulose kinase-1</fullName>
    </recommendedName>
</protein>
<evidence type="ECO:0000313" key="3">
    <source>
        <dbReference type="EMBL" id="GEU77971.1"/>
    </source>
</evidence>
<dbReference type="EMBL" id="BKCJ010007579">
    <property type="protein sequence ID" value="GEU77971.1"/>
    <property type="molecule type" value="Genomic_DNA"/>
</dbReference>
<dbReference type="AlphaFoldDB" id="A0A6L2MVE6"/>
<name>A0A6L2MVE6_TANCI</name>
<reference evidence="3" key="1">
    <citation type="journal article" date="2019" name="Sci. Rep.">
        <title>Draft genome of Tanacetum cinerariifolium, the natural source of mosquito coil.</title>
        <authorList>
            <person name="Yamashiro T."/>
            <person name="Shiraishi A."/>
            <person name="Satake H."/>
            <person name="Nakayama K."/>
        </authorList>
    </citation>
    <scope>NUCLEOTIDE SEQUENCE</scope>
</reference>
<evidence type="ECO:0000256" key="1">
    <source>
        <dbReference type="SAM" id="Coils"/>
    </source>
</evidence>
<feature type="compositionally biased region" description="Low complexity" evidence="2">
    <location>
        <begin position="125"/>
        <end position="140"/>
    </location>
</feature>
<accession>A0A6L2MVE6</accession>
<feature type="coiled-coil region" evidence="1">
    <location>
        <begin position="262"/>
        <end position="289"/>
    </location>
</feature>